<evidence type="ECO:0000256" key="2">
    <source>
        <dbReference type="SAM" id="Phobius"/>
    </source>
</evidence>
<keyword evidence="1" id="KW-0175">Coiled coil</keyword>
<dbReference type="PANTHER" id="PTHR30386">
    <property type="entry name" value="MEMBRANE FUSION SUBUNIT OF EMRAB-TOLC MULTIDRUG EFFLUX PUMP"/>
    <property type="match status" value="1"/>
</dbReference>
<dbReference type="InterPro" id="IPR050739">
    <property type="entry name" value="MFP"/>
</dbReference>
<dbReference type="PANTHER" id="PTHR30386:SF18">
    <property type="entry name" value="INNER MEMBRANE PROTEIN YIAV-RELATED"/>
    <property type="match status" value="1"/>
</dbReference>
<accession>A0ABT7PN80</accession>
<dbReference type="Gene3D" id="2.40.50.100">
    <property type="match status" value="1"/>
</dbReference>
<comment type="caution">
    <text evidence="3">The sequence shown here is derived from an EMBL/GenBank/DDBJ whole genome shotgun (WGS) entry which is preliminary data.</text>
</comment>
<feature type="transmembrane region" description="Helical" evidence="2">
    <location>
        <begin position="6"/>
        <end position="22"/>
    </location>
</feature>
<dbReference type="RefSeq" id="WP_149497613.1">
    <property type="nucleotide sequence ID" value="NZ_CP141221.1"/>
</dbReference>
<feature type="transmembrane region" description="Helical" evidence="2">
    <location>
        <begin position="29"/>
        <end position="51"/>
    </location>
</feature>
<evidence type="ECO:0000313" key="4">
    <source>
        <dbReference type="Proteomes" id="UP001239462"/>
    </source>
</evidence>
<gene>
    <name evidence="3" type="ORF">QTN89_20950</name>
</gene>
<keyword evidence="2" id="KW-0472">Membrane</keyword>
<keyword evidence="2" id="KW-0812">Transmembrane</keyword>
<dbReference type="Proteomes" id="UP001239462">
    <property type="component" value="Unassembled WGS sequence"/>
</dbReference>
<protein>
    <submittedName>
        <fullName evidence="3">HlyD family secretion protein</fullName>
    </submittedName>
</protein>
<dbReference type="SUPFAM" id="SSF111369">
    <property type="entry name" value="HlyD-like secretion proteins"/>
    <property type="match status" value="3"/>
</dbReference>
<keyword evidence="4" id="KW-1185">Reference proteome</keyword>
<dbReference type="Gene3D" id="1.10.287.470">
    <property type="entry name" value="Helix hairpin bin"/>
    <property type="match status" value="1"/>
</dbReference>
<evidence type="ECO:0000313" key="3">
    <source>
        <dbReference type="EMBL" id="MDM4017928.1"/>
    </source>
</evidence>
<sequence length="374" mass="40453">MSWILAAVYCGVIWLVFAKLRLLRLTLPLTIVLASVGPMLIVVLLFCAQYFHPYTPLAVVVAQIDPIAPQLSRSGRVNEVLVDPNQAVRKGQPLFNVDPLPYENAVAIAEAKLEQAKQNVTLSESTIELRKASLERSEADLQYAKNDRERYEKLVESGGASQDEVEQSRTRLKQAAAALVQANELLGQANVSVGVAKAQLAQSETSLSDARYDLRQTTTVAPADGYVTNLQLHPGMLVGPSSGPVLTFVRDPKEDERGVVVATFPEKNVLRIQPGQYAEVAMDAYPGEVITGKVLNVIKVTGQGQLMAGGILPASVVNGQPSLFAVRILIDDQGAYPLLGGAQGQAAVYTSDIQIAGIPVMFLIRAKSWMNYLF</sequence>
<reference evidence="3 4" key="1">
    <citation type="submission" date="2023-06" db="EMBL/GenBank/DDBJ databases">
        <title>Roseiconus lacunae JC819 isolated from Gulf of Mannar region, Tamil Nadu.</title>
        <authorList>
            <person name="Pk S."/>
            <person name="Ch S."/>
            <person name="Ch V.R."/>
        </authorList>
    </citation>
    <scope>NUCLEOTIDE SEQUENCE [LARGE SCALE GENOMIC DNA]</scope>
    <source>
        <strain evidence="3 4">JC819</strain>
    </source>
</reference>
<keyword evidence="2" id="KW-1133">Transmembrane helix</keyword>
<evidence type="ECO:0000256" key="1">
    <source>
        <dbReference type="SAM" id="Coils"/>
    </source>
</evidence>
<name>A0ABT7PN80_9BACT</name>
<feature type="coiled-coil region" evidence="1">
    <location>
        <begin position="106"/>
        <end position="185"/>
    </location>
</feature>
<organism evidence="3 4">
    <name type="scientific">Roseiconus lacunae</name>
    <dbReference type="NCBI Taxonomy" id="2605694"/>
    <lineage>
        <taxon>Bacteria</taxon>
        <taxon>Pseudomonadati</taxon>
        <taxon>Planctomycetota</taxon>
        <taxon>Planctomycetia</taxon>
        <taxon>Pirellulales</taxon>
        <taxon>Pirellulaceae</taxon>
        <taxon>Roseiconus</taxon>
    </lineage>
</organism>
<dbReference type="Gene3D" id="2.40.30.170">
    <property type="match status" value="1"/>
</dbReference>
<dbReference type="EMBL" id="JASZZN010000017">
    <property type="protein sequence ID" value="MDM4017928.1"/>
    <property type="molecule type" value="Genomic_DNA"/>
</dbReference>
<proteinExistence type="predicted"/>